<dbReference type="CDD" id="cd17397">
    <property type="entry name" value="MFS_DIRC2"/>
    <property type="match status" value="1"/>
</dbReference>
<feature type="transmembrane region" description="Helical" evidence="11">
    <location>
        <begin position="439"/>
        <end position="459"/>
    </location>
</feature>
<evidence type="ECO:0000256" key="4">
    <source>
        <dbReference type="ARBA" id="ARBA00022692"/>
    </source>
</evidence>
<dbReference type="InterPro" id="IPR049604">
    <property type="entry name" value="SLC49A4-like"/>
</dbReference>
<keyword evidence="12" id="KW-1185">Reference proteome</keyword>
<evidence type="ECO:0000256" key="7">
    <source>
        <dbReference type="ARBA" id="ARBA00023180"/>
    </source>
</evidence>
<feature type="transmembrane region" description="Helical" evidence="11">
    <location>
        <begin position="316"/>
        <end position="335"/>
    </location>
</feature>
<keyword evidence="4 11" id="KW-0812">Transmembrane</keyword>
<keyword evidence="3" id="KW-0813">Transport</keyword>
<dbReference type="Proteomes" id="UP000694865">
    <property type="component" value="Unplaced"/>
</dbReference>
<comment type="catalytic activity">
    <reaction evidence="10">
        <text>pyridoxine(out) + n H(+)(out) = pyridoxine(in) + n H(+)(in)</text>
        <dbReference type="Rhea" id="RHEA:76203"/>
        <dbReference type="ChEBI" id="CHEBI:15378"/>
        <dbReference type="ChEBI" id="CHEBI:16709"/>
    </reaction>
</comment>
<dbReference type="RefSeq" id="XP_006815222.1">
    <property type="nucleotide sequence ID" value="XM_006815159.1"/>
</dbReference>
<evidence type="ECO:0000313" key="12">
    <source>
        <dbReference type="Proteomes" id="UP000694865"/>
    </source>
</evidence>
<dbReference type="InterPro" id="IPR036259">
    <property type="entry name" value="MFS_trans_sf"/>
</dbReference>
<dbReference type="Gene3D" id="1.20.1250.20">
    <property type="entry name" value="MFS general substrate transporter like domains"/>
    <property type="match status" value="2"/>
</dbReference>
<feature type="transmembrane region" description="Helical" evidence="11">
    <location>
        <begin position="347"/>
        <end position="366"/>
    </location>
</feature>
<sequence length="481" mass="52418">MEYNEDAGYDVKTASELGYATSADGRGVNHEDNNPLLTDIVPNSFDDQDTAVYKRRWYILITFSLTAFTQSAAWNTWGPIADTAKSVLGWSAADIALLTNWGPIGYIPTALFWAWLMDVKGMRVSSLMASALVAAGLAIRCIPVPMHLMKLTMNVGQCLCGIAGPVLMAGPTSISVTWFPPNERTTATAIASIFAYFGVAASFLIGPMIVKDRTTGTNTTMSPINTTELEKGGWAALLFLIAVVYFPAKPPLPPSRSASIQRVEYKPGILKLVKSIQFWYLGLAYGLTTGVYAGWGTVVDIILRNVGTSGVSQSEAAWIGFWGNIAGSIGGLFIARVVDCIGGHIKIILLISYGLSGITIGWFLFLRYDIIAFHTVSLYVSLISLGFLLTASVPLIYELTVENSYPIAEGITTIVLTWLNNFFCLLFLVILMIPSVGTAWMNWMLLSSVVLAIPLLILFREKYNRMIVDKLPPNQSSTIQS</sequence>
<feature type="transmembrane region" description="Helical" evidence="11">
    <location>
        <begin position="57"/>
        <end position="75"/>
    </location>
</feature>
<organism evidence="12 13">
    <name type="scientific">Saccoglossus kowalevskii</name>
    <name type="common">Acorn worm</name>
    <dbReference type="NCBI Taxonomy" id="10224"/>
    <lineage>
        <taxon>Eukaryota</taxon>
        <taxon>Metazoa</taxon>
        <taxon>Hemichordata</taxon>
        <taxon>Enteropneusta</taxon>
        <taxon>Harrimaniidae</taxon>
        <taxon>Saccoglossus</taxon>
    </lineage>
</organism>
<reference evidence="13" key="1">
    <citation type="submission" date="2025-08" db="UniProtKB">
        <authorList>
            <consortium name="RefSeq"/>
        </authorList>
    </citation>
    <scope>IDENTIFICATION</scope>
    <source>
        <tissue evidence="13">Testes</tissue>
    </source>
</reference>
<dbReference type="GeneID" id="100375023"/>
<dbReference type="PANTHER" id="PTHR10924:SF27">
    <property type="entry name" value="SOLUTE CARRIER FAMILY 49 MEMBER 4"/>
    <property type="match status" value="1"/>
</dbReference>
<evidence type="ECO:0000256" key="10">
    <source>
        <dbReference type="ARBA" id="ARBA00048410"/>
    </source>
</evidence>
<proteinExistence type="inferred from homology"/>
<evidence type="ECO:0000256" key="9">
    <source>
        <dbReference type="ARBA" id="ARBA00037192"/>
    </source>
</evidence>
<dbReference type="PANTHER" id="PTHR10924">
    <property type="entry name" value="MAJOR FACILITATOR SUPERFAMILY PROTEIN-RELATED"/>
    <property type="match status" value="1"/>
</dbReference>
<feature type="transmembrane region" description="Helical" evidence="11">
    <location>
        <begin position="127"/>
        <end position="148"/>
    </location>
</feature>
<dbReference type="InterPro" id="IPR011701">
    <property type="entry name" value="MFS"/>
</dbReference>
<feature type="transmembrane region" description="Helical" evidence="11">
    <location>
        <begin position="186"/>
        <end position="209"/>
    </location>
</feature>
<keyword evidence="6 11" id="KW-0472">Membrane</keyword>
<keyword evidence="7" id="KW-0325">Glycoprotein</keyword>
<name>A0ABM0M5D1_SACKO</name>
<keyword evidence="8" id="KW-0458">Lysosome</keyword>
<keyword evidence="5 11" id="KW-1133">Transmembrane helix</keyword>
<evidence type="ECO:0000256" key="8">
    <source>
        <dbReference type="ARBA" id="ARBA00023228"/>
    </source>
</evidence>
<dbReference type="Pfam" id="PF07690">
    <property type="entry name" value="MFS_1"/>
    <property type="match status" value="1"/>
</dbReference>
<evidence type="ECO:0000256" key="5">
    <source>
        <dbReference type="ARBA" id="ARBA00022989"/>
    </source>
</evidence>
<evidence type="ECO:0000313" key="13">
    <source>
        <dbReference type="RefSeq" id="XP_006815222.1"/>
    </source>
</evidence>
<evidence type="ECO:0000256" key="6">
    <source>
        <dbReference type="ARBA" id="ARBA00023136"/>
    </source>
</evidence>
<feature type="transmembrane region" description="Helical" evidence="11">
    <location>
        <begin position="378"/>
        <end position="399"/>
    </location>
</feature>
<evidence type="ECO:0000256" key="3">
    <source>
        <dbReference type="ARBA" id="ARBA00022448"/>
    </source>
</evidence>
<feature type="transmembrane region" description="Helical" evidence="11">
    <location>
        <begin position="278"/>
        <end position="296"/>
    </location>
</feature>
<evidence type="ECO:0000256" key="11">
    <source>
        <dbReference type="SAM" id="Phobius"/>
    </source>
</evidence>
<comment type="function">
    <text evidence="9">Mediates H(+)-dependent pyridoxine transport.</text>
</comment>
<protein>
    <submittedName>
        <fullName evidence="13">Disrupted in renal carcinoma protein 2 homolog</fullName>
    </submittedName>
</protein>
<comment type="similarity">
    <text evidence="2">Belongs to the major facilitator superfamily.</text>
</comment>
<comment type="subcellular location">
    <subcellularLocation>
        <location evidence="1">Lysosome membrane</location>
        <topology evidence="1">Multi-pass membrane protein</topology>
    </subcellularLocation>
</comment>
<evidence type="ECO:0000256" key="1">
    <source>
        <dbReference type="ARBA" id="ARBA00004155"/>
    </source>
</evidence>
<dbReference type="InterPro" id="IPR049680">
    <property type="entry name" value="FLVCR1-2_SLC49-like"/>
</dbReference>
<gene>
    <name evidence="13" type="primary">LOC100375023</name>
</gene>
<feature type="transmembrane region" description="Helical" evidence="11">
    <location>
        <begin position="411"/>
        <end position="433"/>
    </location>
</feature>
<accession>A0ABM0M5D1</accession>
<dbReference type="SUPFAM" id="SSF103473">
    <property type="entry name" value="MFS general substrate transporter"/>
    <property type="match status" value="1"/>
</dbReference>
<feature type="transmembrane region" description="Helical" evidence="11">
    <location>
        <begin position="95"/>
        <end position="115"/>
    </location>
</feature>
<evidence type="ECO:0000256" key="2">
    <source>
        <dbReference type="ARBA" id="ARBA00008335"/>
    </source>
</evidence>